<dbReference type="GO" id="GO:0016787">
    <property type="term" value="F:hydrolase activity"/>
    <property type="evidence" value="ECO:0007669"/>
    <property type="project" value="UniProtKB-KW"/>
</dbReference>
<dbReference type="PANTHER" id="PTHR23070">
    <property type="entry name" value="BCS1 AAA-TYPE ATPASE"/>
    <property type="match status" value="1"/>
</dbReference>
<gene>
    <name evidence="3" type="ORF">TSUD_224310</name>
</gene>
<dbReference type="InterPro" id="IPR025753">
    <property type="entry name" value="AAA_N_dom"/>
</dbReference>
<dbReference type="AlphaFoldDB" id="A0A2Z6MRJ4"/>
<evidence type="ECO:0000313" key="4">
    <source>
        <dbReference type="Proteomes" id="UP000242715"/>
    </source>
</evidence>
<dbReference type="Pfam" id="PF14363">
    <property type="entry name" value="AAA_assoc"/>
    <property type="match status" value="1"/>
</dbReference>
<name>A0A2Z6MRJ4_TRISU</name>
<dbReference type="EMBL" id="DF973331">
    <property type="protein sequence ID" value="GAU26240.1"/>
    <property type="molecule type" value="Genomic_DNA"/>
</dbReference>
<evidence type="ECO:0000256" key="1">
    <source>
        <dbReference type="ARBA" id="ARBA00022801"/>
    </source>
</evidence>
<dbReference type="Proteomes" id="UP000242715">
    <property type="component" value="Unassembled WGS sequence"/>
</dbReference>
<proteinExistence type="predicted"/>
<protein>
    <recommendedName>
        <fullName evidence="2">AAA-type ATPase N-terminal domain-containing protein</fullName>
    </recommendedName>
</protein>
<keyword evidence="1" id="KW-0378">Hydrolase</keyword>
<evidence type="ECO:0000259" key="2">
    <source>
        <dbReference type="Pfam" id="PF14363"/>
    </source>
</evidence>
<dbReference type="OrthoDB" id="1305024at2759"/>
<feature type="domain" description="AAA-type ATPase N-terminal" evidence="2">
    <location>
        <begin position="40"/>
        <end position="129"/>
    </location>
</feature>
<accession>A0A2Z6MRJ4</accession>
<keyword evidence="4" id="KW-1185">Reference proteome</keyword>
<reference evidence="4" key="1">
    <citation type="journal article" date="2017" name="Front. Plant Sci.">
        <title>Climate Clever Clovers: New Paradigm to Reduce the Environmental Footprint of Ruminants by Breeding Low Methanogenic Forages Utilizing Haplotype Variation.</title>
        <authorList>
            <person name="Kaur P."/>
            <person name="Appels R."/>
            <person name="Bayer P.E."/>
            <person name="Keeble-Gagnere G."/>
            <person name="Wang J."/>
            <person name="Hirakawa H."/>
            <person name="Shirasawa K."/>
            <person name="Vercoe P."/>
            <person name="Stefanova K."/>
            <person name="Durmic Z."/>
            <person name="Nichols P."/>
            <person name="Revell C."/>
            <person name="Isobe S.N."/>
            <person name="Edwards D."/>
            <person name="Erskine W."/>
        </authorList>
    </citation>
    <scope>NUCLEOTIDE SEQUENCE [LARGE SCALE GENOMIC DNA]</scope>
    <source>
        <strain evidence="4">cv. Daliak</strain>
    </source>
</reference>
<evidence type="ECO:0000313" key="3">
    <source>
        <dbReference type="EMBL" id="GAU26240.1"/>
    </source>
</evidence>
<dbReference type="InterPro" id="IPR050747">
    <property type="entry name" value="Mitochondrial_chaperone_BCS1"/>
</dbReference>
<organism evidence="3 4">
    <name type="scientific">Trifolium subterraneum</name>
    <name type="common">Subterranean clover</name>
    <dbReference type="NCBI Taxonomy" id="3900"/>
    <lineage>
        <taxon>Eukaryota</taxon>
        <taxon>Viridiplantae</taxon>
        <taxon>Streptophyta</taxon>
        <taxon>Embryophyta</taxon>
        <taxon>Tracheophyta</taxon>
        <taxon>Spermatophyta</taxon>
        <taxon>Magnoliopsida</taxon>
        <taxon>eudicotyledons</taxon>
        <taxon>Gunneridae</taxon>
        <taxon>Pentapetalae</taxon>
        <taxon>rosids</taxon>
        <taxon>fabids</taxon>
        <taxon>Fabales</taxon>
        <taxon>Fabaceae</taxon>
        <taxon>Papilionoideae</taxon>
        <taxon>50 kb inversion clade</taxon>
        <taxon>NPAAA clade</taxon>
        <taxon>Hologalegina</taxon>
        <taxon>IRL clade</taxon>
        <taxon>Trifolieae</taxon>
        <taxon>Trifolium</taxon>
    </lineage>
</organism>
<sequence>MRPPMFGRYANIGSTSSWFELYATFSTFMMLLRTAINDLIPLKLRTFIIIKLKSFFTNYQPNNQVSLQIDQFWDANTNHLYYAAKEYLPTRISSTYKSLKVGKLSKHNNIVVAFDGKQTVVDEFENIKIDELLEKVEVTPAVVAEYLLRNEDPDVALEEIFKFLKELDIPKVIVDEE</sequence>